<dbReference type="AlphaFoldDB" id="A0A6C0ILB2"/>
<sequence>MFSSYKFDNMTRINTDTCYLDQQSIQNTNNCNYRLQNFFSNDCSMKTPIDLATTQPGILYKGGHNLGAGGCNVDVNSKLTIGSIQDNPKHKIDLFHRPFATIPYLGRGTVNPDIEFQILQGDSFSNRKTQNQFGETSYLNYQQTPLLKTVQEQVSNPSRMIEGIADDGWIRGGVPSRELTRDTEYFNQSN</sequence>
<name>A0A6C0ILB2_9ZZZZ</name>
<evidence type="ECO:0000313" key="1">
    <source>
        <dbReference type="EMBL" id="QHT93978.1"/>
    </source>
</evidence>
<protein>
    <submittedName>
        <fullName evidence="1">Uncharacterized protein</fullName>
    </submittedName>
</protein>
<dbReference type="EMBL" id="MN740212">
    <property type="protein sequence ID" value="QHT93978.1"/>
    <property type="molecule type" value="Genomic_DNA"/>
</dbReference>
<proteinExistence type="predicted"/>
<reference evidence="1" key="1">
    <citation type="journal article" date="2020" name="Nature">
        <title>Giant virus diversity and host interactions through global metagenomics.</title>
        <authorList>
            <person name="Schulz F."/>
            <person name="Roux S."/>
            <person name="Paez-Espino D."/>
            <person name="Jungbluth S."/>
            <person name="Walsh D.A."/>
            <person name="Denef V.J."/>
            <person name="McMahon K.D."/>
            <person name="Konstantinidis K.T."/>
            <person name="Eloe-Fadrosh E.A."/>
            <person name="Kyrpides N.C."/>
            <person name="Woyke T."/>
        </authorList>
    </citation>
    <scope>NUCLEOTIDE SEQUENCE</scope>
    <source>
        <strain evidence="1">GVMAG-M-3300024258-14</strain>
    </source>
</reference>
<organism evidence="1">
    <name type="scientific">viral metagenome</name>
    <dbReference type="NCBI Taxonomy" id="1070528"/>
    <lineage>
        <taxon>unclassified sequences</taxon>
        <taxon>metagenomes</taxon>
        <taxon>organismal metagenomes</taxon>
    </lineage>
</organism>
<accession>A0A6C0ILB2</accession>